<keyword evidence="2" id="KW-1185">Reference proteome</keyword>
<name>A0ABS0SH00_9HYPH</name>
<reference evidence="1 2" key="1">
    <citation type="submission" date="2020-10" db="EMBL/GenBank/DDBJ databases">
        <title>Aquamicrobium zhengzhouensis sp. nov., a exopolysaccharide producing bacterium isolated from farmland soil.</title>
        <authorList>
            <person name="Wang X."/>
        </authorList>
    </citation>
    <scope>NUCLEOTIDE SEQUENCE [LARGE SCALE GENOMIC DNA]</scope>
    <source>
        <strain evidence="2">cd-1</strain>
    </source>
</reference>
<dbReference type="InterPro" id="IPR013078">
    <property type="entry name" value="His_Pase_superF_clade-1"/>
</dbReference>
<dbReference type="PIRSF" id="PIRSF000709">
    <property type="entry name" value="6PFK_2-Ptase"/>
    <property type="match status" value="1"/>
</dbReference>
<evidence type="ECO:0000313" key="2">
    <source>
        <dbReference type="Proteomes" id="UP000601789"/>
    </source>
</evidence>
<dbReference type="InterPro" id="IPR029033">
    <property type="entry name" value="His_PPase_superfam"/>
</dbReference>
<dbReference type="SUPFAM" id="SSF53254">
    <property type="entry name" value="Phosphoglycerate mutase-like"/>
    <property type="match status" value="1"/>
</dbReference>
<protein>
    <submittedName>
        <fullName evidence="1">Histidine phosphatase family protein</fullName>
    </submittedName>
</protein>
<dbReference type="Pfam" id="PF00300">
    <property type="entry name" value="His_Phos_1"/>
    <property type="match status" value="1"/>
</dbReference>
<dbReference type="EMBL" id="JADGMQ010000012">
    <property type="protein sequence ID" value="MBI1621971.1"/>
    <property type="molecule type" value="Genomic_DNA"/>
</dbReference>
<dbReference type="Gene3D" id="3.40.50.1240">
    <property type="entry name" value="Phosphoglycerate mutase-like"/>
    <property type="match status" value="1"/>
</dbReference>
<dbReference type="CDD" id="cd07067">
    <property type="entry name" value="HP_PGM_like"/>
    <property type="match status" value="1"/>
</dbReference>
<gene>
    <name evidence="1" type="ORF">IOD40_15020</name>
</gene>
<proteinExistence type="predicted"/>
<dbReference type="SMART" id="SM00855">
    <property type="entry name" value="PGAM"/>
    <property type="match status" value="1"/>
</dbReference>
<accession>A0ABS0SH00</accession>
<comment type="caution">
    <text evidence="1">The sequence shown here is derived from an EMBL/GenBank/DDBJ whole genome shotgun (WGS) entry which is preliminary data.</text>
</comment>
<dbReference type="InterPro" id="IPR050275">
    <property type="entry name" value="PGM_Phosphatase"/>
</dbReference>
<dbReference type="PANTHER" id="PTHR48100">
    <property type="entry name" value="BROAD-SPECIFICITY PHOSPHATASE YOR283W-RELATED"/>
    <property type="match status" value="1"/>
</dbReference>
<dbReference type="RefSeq" id="WP_198477511.1">
    <property type="nucleotide sequence ID" value="NZ_JADGMQ010000012.1"/>
</dbReference>
<sequence>MTRPTIYFVRHGQTDWNAEDRLQGQADIPLNDIGREQAAGNGRKLVERASDVISFDFVASPLSRTRETMEILRASMGLDPGGYRTDERLVELHFGDWQGRTYPELEASDPGCSMRRSADKWNFLPPGLKAESYEMLAARIGSWLDEVTRETVCVTHGGVIRSIFRLADAFSGEECASLPIPQDQVLRFQNGALTWL</sequence>
<evidence type="ECO:0000313" key="1">
    <source>
        <dbReference type="EMBL" id="MBI1621971.1"/>
    </source>
</evidence>
<dbReference type="Proteomes" id="UP000601789">
    <property type="component" value="Unassembled WGS sequence"/>
</dbReference>
<organism evidence="1 2">
    <name type="scientific">Aquamicrobium zhengzhouense</name>
    <dbReference type="NCBI Taxonomy" id="2781738"/>
    <lineage>
        <taxon>Bacteria</taxon>
        <taxon>Pseudomonadati</taxon>
        <taxon>Pseudomonadota</taxon>
        <taxon>Alphaproteobacteria</taxon>
        <taxon>Hyphomicrobiales</taxon>
        <taxon>Phyllobacteriaceae</taxon>
        <taxon>Aquamicrobium</taxon>
    </lineage>
</organism>
<dbReference type="PANTHER" id="PTHR48100:SF59">
    <property type="entry name" value="ADENOSYLCOBALAMIN_ALPHA-RIBAZOLE PHOSPHATASE"/>
    <property type="match status" value="1"/>
</dbReference>